<keyword evidence="1" id="KW-1185">Reference proteome</keyword>
<accession>A0AC58T3R8</accession>
<sequence length="252" mass="29195">MRQFNLEWFNTSYSGWLEYSVKVDAVFCLCCYLFKNEHGGHEKVGDSFTKNGFRAWNKATERLNAHIGEVNSLHNRCFMMMRDLINQEQSILTPFDKQSEKIKSDYRVRLNASIDVAKFLLKQGMSFRGHDEGETSIKRGNFVELLQWYADRDDEVKKVVLQSAPQNNMMIAPNIQKEIVNACAKEIIKAIVEDLNGEYFGILVDESKDVSHKEQMALVLRYVNKEGKLIERFLSIVHVKKNNFIVITKSNL</sequence>
<protein>
    <submittedName>
        <fullName evidence="2">Uncharacterized protein LOC142171980</fullName>
    </submittedName>
</protein>
<dbReference type="Proteomes" id="UP000790787">
    <property type="component" value="Chromosome 17"/>
</dbReference>
<evidence type="ECO:0000313" key="2">
    <source>
        <dbReference type="RefSeq" id="XP_075091823.1"/>
    </source>
</evidence>
<organism evidence="1 2">
    <name type="scientific">Nicotiana tabacum</name>
    <name type="common">Common tobacco</name>
    <dbReference type="NCBI Taxonomy" id="4097"/>
    <lineage>
        <taxon>Eukaryota</taxon>
        <taxon>Viridiplantae</taxon>
        <taxon>Streptophyta</taxon>
        <taxon>Embryophyta</taxon>
        <taxon>Tracheophyta</taxon>
        <taxon>Spermatophyta</taxon>
        <taxon>Magnoliopsida</taxon>
        <taxon>eudicotyledons</taxon>
        <taxon>Gunneridae</taxon>
        <taxon>Pentapetalae</taxon>
        <taxon>asterids</taxon>
        <taxon>lamiids</taxon>
        <taxon>Solanales</taxon>
        <taxon>Solanaceae</taxon>
        <taxon>Nicotianoideae</taxon>
        <taxon>Nicotianeae</taxon>
        <taxon>Nicotiana</taxon>
    </lineage>
</organism>
<dbReference type="RefSeq" id="XP_075091823.1">
    <property type="nucleotide sequence ID" value="XM_075235722.1"/>
</dbReference>
<name>A0AC58T3R8_TOBAC</name>
<reference evidence="1" key="1">
    <citation type="journal article" date="2014" name="Nat. Commun.">
        <title>The tobacco genome sequence and its comparison with those of tomato and potato.</title>
        <authorList>
            <person name="Sierro N."/>
            <person name="Battey J.N."/>
            <person name="Ouadi S."/>
            <person name="Bakaher N."/>
            <person name="Bovet L."/>
            <person name="Willig A."/>
            <person name="Goepfert S."/>
            <person name="Peitsch M.C."/>
            <person name="Ivanov N.V."/>
        </authorList>
    </citation>
    <scope>NUCLEOTIDE SEQUENCE [LARGE SCALE GENOMIC DNA]</scope>
</reference>
<gene>
    <name evidence="2" type="primary">LOC142171980</name>
</gene>
<reference evidence="2" key="2">
    <citation type="submission" date="2025-08" db="UniProtKB">
        <authorList>
            <consortium name="RefSeq"/>
        </authorList>
    </citation>
    <scope>IDENTIFICATION</scope>
    <source>
        <tissue evidence="2">Leaf</tissue>
    </source>
</reference>
<evidence type="ECO:0000313" key="1">
    <source>
        <dbReference type="Proteomes" id="UP000790787"/>
    </source>
</evidence>
<proteinExistence type="predicted"/>